<reference evidence="4 5" key="1">
    <citation type="submission" date="2020-10" db="EMBL/GenBank/DDBJ databases">
        <title>Phylogeny of dyella-like bacteria.</title>
        <authorList>
            <person name="Fu J."/>
        </authorList>
    </citation>
    <scope>NUCLEOTIDE SEQUENCE [LARGE SCALE GENOMIC DNA]</scope>
    <source>
        <strain evidence="4 5">DHG40</strain>
    </source>
</reference>
<dbReference type="RefSeq" id="WP_380007602.1">
    <property type="nucleotide sequence ID" value="NZ_JADIKI010000022.1"/>
</dbReference>
<dbReference type="CDD" id="cd17535">
    <property type="entry name" value="REC_NarL-like"/>
    <property type="match status" value="1"/>
</dbReference>
<name>A0ABW8IFK4_9GAMM</name>
<keyword evidence="2" id="KW-0597">Phosphoprotein</keyword>
<dbReference type="InterPro" id="IPR058245">
    <property type="entry name" value="NreC/VraR/RcsB-like_REC"/>
</dbReference>
<evidence type="ECO:0000256" key="1">
    <source>
        <dbReference type="ARBA" id="ARBA00023125"/>
    </source>
</evidence>
<dbReference type="Pfam" id="PF00072">
    <property type="entry name" value="Response_reg"/>
    <property type="match status" value="1"/>
</dbReference>
<evidence type="ECO:0000259" key="3">
    <source>
        <dbReference type="PROSITE" id="PS50110"/>
    </source>
</evidence>
<keyword evidence="5" id="KW-1185">Reference proteome</keyword>
<dbReference type="SMART" id="SM00448">
    <property type="entry name" value="REC"/>
    <property type="match status" value="1"/>
</dbReference>
<dbReference type="PANTHER" id="PTHR43214">
    <property type="entry name" value="TWO-COMPONENT RESPONSE REGULATOR"/>
    <property type="match status" value="1"/>
</dbReference>
<protein>
    <submittedName>
        <fullName evidence="4">Response regulator transcription factor</fullName>
    </submittedName>
</protein>
<dbReference type="Gene3D" id="3.40.50.2300">
    <property type="match status" value="1"/>
</dbReference>
<evidence type="ECO:0000256" key="2">
    <source>
        <dbReference type="PROSITE-ProRule" id="PRU00169"/>
    </source>
</evidence>
<dbReference type="InterPro" id="IPR001789">
    <property type="entry name" value="Sig_transdc_resp-reg_receiver"/>
</dbReference>
<evidence type="ECO:0000313" key="5">
    <source>
        <dbReference type="Proteomes" id="UP001620409"/>
    </source>
</evidence>
<dbReference type="InterPro" id="IPR011006">
    <property type="entry name" value="CheY-like_superfamily"/>
</dbReference>
<keyword evidence="1" id="KW-0238">DNA-binding</keyword>
<dbReference type="SUPFAM" id="SSF52172">
    <property type="entry name" value="CheY-like"/>
    <property type="match status" value="1"/>
</dbReference>
<dbReference type="PROSITE" id="PS50110">
    <property type="entry name" value="RESPONSE_REGULATORY"/>
    <property type="match status" value="1"/>
</dbReference>
<dbReference type="EMBL" id="JADIKI010000022">
    <property type="protein sequence ID" value="MFK2853972.1"/>
    <property type="molecule type" value="Genomic_DNA"/>
</dbReference>
<organism evidence="4 5">
    <name type="scientific">Dyella humi</name>
    <dbReference type="NCBI Taxonomy" id="1770547"/>
    <lineage>
        <taxon>Bacteria</taxon>
        <taxon>Pseudomonadati</taxon>
        <taxon>Pseudomonadota</taxon>
        <taxon>Gammaproteobacteria</taxon>
        <taxon>Lysobacterales</taxon>
        <taxon>Rhodanobacteraceae</taxon>
        <taxon>Dyella</taxon>
    </lineage>
</organism>
<gene>
    <name evidence="4" type="ORF">ISP18_05170</name>
</gene>
<dbReference type="Proteomes" id="UP001620409">
    <property type="component" value="Unassembled WGS sequence"/>
</dbReference>
<feature type="domain" description="Response regulatory" evidence="3">
    <location>
        <begin position="9"/>
        <end position="127"/>
    </location>
</feature>
<comment type="caution">
    <text evidence="4">The sequence shown here is derived from an EMBL/GenBank/DDBJ whole genome shotgun (WGS) entry which is preliminary data.</text>
</comment>
<evidence type="ECO:0000313" key="4">
    <source>
        <dbReference type="EMBL" id="MFK2853972.1"/>
    </source>
</evidence>
<sequence>MATAAQTIRVSLLDDHTLVRLGLARFIEQQPDLLLAGSYASGAETLRDLGPTRTDVLILDYALAPGDISGPELILTLKQQHPTLSIIVLTASIDETRMFACFEAGASGIAHKRLPLPELMDAIRMIHGGQRYVDPSLIHP</sequence>
<proteinExistence type="predicted"/>
<dbReference type="InterPro" id="IPR039420">
    <property type="entry name" value="WalR-like"/>
</dbReference>
<feature type="modified residue" description="4-aspartylphosphate" evidence="2">
    <location>
        <position position="60"/>
    </location>
</feature>
<accession>A0ABW8IFK4</accession>